<dbReference type="EMBL" id="FUYZ01000009">
    <property type="protein sequence ID" value="SKC02876.1"/>
    <property type="molecule type" value="Genomic_DNA"/>
</dbReference>
<evidence type="ECO:0000313" key="3">
    <source>
        <dbReference type="Proteomes" id="UP000191112"/>
    </source>
</evidence>
<dbReference type="Pfam" id="PF18942">
    <property type="entry name" value="DUF5689"/>
    <property type="match status" value="1"/>
</dbReference>
<gene>
    <name evidence="2" type="ORF">SAMN05660477_02551</name>
</gene>
<dbReference type="RefSeq" id="WP_144038379.1">
    <property type="nucleotide sequence ID" value="NZ_FUYZ01000009.1"/>
</dbReference>
<keyword evidence="3" id="KW-1185">Reference proteome</keyword>
<proteinExistence type="predicted"/>
<name>A0A1T5G365_9FLAO</name>
<dbReference type="InterPro" id="IPR043744">
    <property type="entry name" value="DUF5689"/>
</dbReference>
<evidence type="ECO:0000259" key="1">
    <source>
        <dbReference type="Pfam" id="PF18942"/>
    </source>
</evidence>
<evidence type="ECO:0000313" key="2">
    <source>
        <dbReference type="EMBL" id="SKC02876.1"/>
    </source>
</evidence>
<protein>
    <recommendedName>
        <fullName evidence="1">DUF5689 domain-containing protein</fullName>
    </recommendedName>
</protein>
<dbReference type="AlphaFoldDB" id="A0A1T5G365"/>
<sequence length="463" mass="50145">MKINSLFKTLVFSAVSTVALTSCVKNDDWETPPIVCNNRFDAPTISMADFAALAPSSGTYKVPADGAPVIFDAYIVSSDEYGNFYKTISIQDKPENPTVGLSIEVDKASNYADFPVGAHVRIKANGLVLGLDRGTKKIGSVDPQYAIGRIPSVLFSRYISGVCNGNAMDIATLVPTKVSNLNDAKNEKYLNTLVTVPKVQFASSEVQPQPKTFINYVAGIGADTDRNIEDATGGSTVLRNSGFCAFGGDLLPTGNGDLTFVVSRYNTSWQMYIRSKADIKFDNPRYDPAPPKGGTAINFLGSFTEDFNSYNDMEETFPKYVNDPTVGNRYWQIRSFNGNKYIQISANAGSGNYETYFAVPVDFTAANNISFFVNVGFYNGAALKVYTTTDYTALGDITKATLKDITSSFNIPTTPTSGYGNLSSAGTYNFPTDLTGKGYVLFKYTGANPGTTTTIQIDDIKVQ</sequence>
<dbReference type="PROSITE" id="PS51257">
    <property type="entry name" value="PROKAR_LIPOPROTEIN"/>
    <property type="match status" value="1"/>
</dbReference>
<dbReference type="Proteomes" id="UP000191112">
    <property type="component" value="Unassembled WGS sequence"/>
</dbReference>
<accession>A0A1T5G365</accession>
<reference evidence="2 3" key="1">
    <citation type="submission" date="2017-02" db="EMBL/GenBank/DDBJ databases">
        <authorList>
            <person name="Peterson S.W."/>
        </authorList>
    </citation>
    <scope>NUCLEOTIDE SEQUENCE [LARGE SCALE GENOMIC DNA]</scope>
    <source>
        <strain evidence="2 3">DSM 22323</strain>
    </source>
</reference>
<dbReference type="OrthoDB" id="1492759at2"/>
<feature type="domain" description="DUF5689" evidence="1">
    <location>
        <begin position="44"/>
        <end position="279"/>
    </location>
</feature>
<dbReference type="STRING" id="619805.SAMN05660477_02551"/>
<organism evidence="2 3">
    <name type="scientific">Soonwooa buanensis</name>
    <dbReference type="NCBI Taxonomy" id="619805"/>
    <lineage>
        <taxon>Bacteria</taxon>
        <taxon>Pseudomonadati</taxon>
        <taxon>Bacteroidota</taxon>
        <taxon>Flavobacteriia</taxon>
        <taxon>Flavobacteriales</taxon>
        <taxon>Weeksellaceae</taxon>
        <taxon>Chryseobacterium group</taxon>
        <taxon>Soonwooa</taxon>
    </lineage>
</organism>